<feature type="signal peptide" evidence="1">
    <location>
        <begin position="1"/>
        <end position="26"/>
    </location>
</feature>
<dbReference type="RefSeq" id="WP_132001957.1">
    <property type="nucleotide sequence ID" value="NZ_SLWL01000001.1"/>
</dbReference>
<gene>
    <name evidence="2" type="ORF">EV666_101311</name>
</gene>
<reference evidence="2 3" key="1">
    <citation type="submission" date="2019-03" db="EMBL/GenBank/DDBJ databases">
        <title>Genomic Encyclopedia of Type Strains, Phase IV (KMG-IV): sequencing the most valuable type-strain genomes for metagenomic binning, comparative biology and taxonomic classification.</title>
        <authorList>
            <person name="Goeker M."/>
        </authorList>
    </citation>
    <scope>NUCLEOTIDE SEQUENCE [LARGE SCALE GENOMIC DNA]</scope>
    <source>
        <strain evidence="2 3">DSM 22958</strain>
    </source>
</reference>
<organism evidence="2 3">
    <name type="scientific">Camelimonas lactis</name>
    <dbReference type="NCBI Taxonomy" id="659006"/>
    <lineage>
        <taxon>Bacteria</taxon>
        <taxon>Pseudomonadati</taxon>
        <taxon>Pseudomonadota</taxon>
        <taxon>Alphaproteobacteria</taxon>
        <taxon>Hyphomicrobiales</taxon>
        <taxon>Chelatococcaceae</taxon>
        <taxon>Camelimonas</taxon>
    </lineage>
</organism>
<feature type="chain" id="PRO_5020896670" evidence="1">
    <location>
        <begin position="27"/>
        <end position="357"/>
    </location>
</feature>
<keyword evidence="1" id="KW-0732">Signal</keyword>
<dbReference type="AlphaFoldDB" id="A0A4R2GXT2"/>
<dbReference type="Proteomes" id="UP000294881">
    <property type="component" value="Unassembled WGS sequence"/>
</dbReference>
<keyword evidence="3" id="KW-1185">Reference proteome</keyword>
<comment type="caution">
    <text evidence="2">The sequence shown here is derived from an EMBL/GenBank/DDBJ whole genome shotgun (WGS) entry which is preliminary data.</text>
</comment>
<evidence type="ECO:0000313" key="3">
    <source>
        <dbReference type="Proteomes" id="UP000294881"/>
    </source>
</evidence>
<evidence type="ECO:0000256" key="1">
    <source>
        <dbReference type="SAM" id="SignalP"/>
    </source>
</evidence>
<sequence>MMFIDISRIAILATFIAALSPLASQAADRPTPERAHRATPQTRVTDIPANYLRTPFGLVDPSCYIRLPSGAQIVKEQIYYPKTDKYEDIPSCTKPRYTDYGRIIDNSTSLVSLMDTTIVRSVTDGPPLTGSPYNFFSTNVLIEGALPTPTLGANQTLFLITGGAINYQYTLNPSGLYSVLGWNMPFHEGVWATASMIPNIKNNVIFISTKTTTGQSFTYIGSAYGASYKDALTASLYATSNGTNKGSLGQMVFDAPAILHEAVLAGVKIYGDSPCDGMTTIPLSVTAALMDPNVFRTYPNTKKYITNPNNVSNSPASCNVHINIRPATNTNSVNMDLVFGAQPAPVSRSAVITFKDN</sequence>
<dbReference type="EMBL" id="SLWL01000001">
    <property type="protein sequence ID" value="TCO16061.1"/>
    <property type="molecule type" value="Genomic_DNA"/>
</dbReference>
<evidence type="ECO:0000313" key="2">
    <source>
        <dbReference type="EMBL" id="TCO16061.1"/>
    </source>
</evidence>
<dbReference type="OrthoDB" id="8583929at2"/>
<accession>A0A4R2GXT2</accession>
<protein>
    <submittedName>
        <fullName evidence="2">Uncharacterized protein</fullName>
    </submittedName>
</protein>
<name>A0A4R2GXT2_9HYPH</name>
<proteinExistence type="predicted"/>